<dbReference type="Gene3D" id="2.60.120.620">
    <property type="entry name" value="q2cbj1_9rhob like domain"/>
    <property type="match status" value="1"/>
</dbReference>
<dbReference type="VEuPathDB" id="PlasmoDB:PYYM_1309600"/>
<dbReference type="VEuPathDB" id="PlasmoDB:PY03707"/>
<dbReference type="Proteomes" id="UP000072904">
    <property type="component" value="Chromosome 13"/>
</dbReference>
<name>A0A077YAG3_PLAYE</name>
<sequence length="400" mass="47186">MEVEWDEGILNQFYNYLYECFDYEKCLELENSIRLEMGTELKMHKECGSCHDGKCDINISSYKFKKDDNDLLGEIIDNEKSEENIKKSLNNIAEKAYTIYNNILAKEGLKNGNRNEENQIDIETDYFLRTYILKTVFNKYIIGKVKKRIKEIHCKSTKDIISLANPLNIKEHDLNKIQSETIGNLMNFNVSIQLNFMGKYMKLIYDELIFIEYNNQFNEFNSEYKNIRTDFYCWAYITSLDREKQQGLYKLLKELSLIPYELNKKANLSLQICTLFRFLYFSPNKSFLKKHAEGGHGDMDNGQKVTCLYIPYVHPDDDVTIKVYKTENEFVRKQEEKNKVNNINQSVNVKDSLIQIIKPQSDSLIFLQTRNTSYEISKTRHKFFIVNLSIYGPVSLDRNM</sequence>
<dbReference type="OMA" id="RTDFYCW"/>
<evidence type="ECO:0000313" key="2">
    <source>
        <dbReference type="EMBL" id="VTZ80504.1"/>
    </source>
</evidence>
<dbReference type="VEuPathDB" id="PlasmoDB:PY17X_1312600"/>
<evidence type="ECO:0000313" key="1">
    <source>
        <dbReference type="EMBL" id="CDU19747.1"/>
    </source>
</evidence>
<dbReference type="Proteomes" id="UP000072874">
    <property type="component" value="Chromosome 13"/>
</dbReference>
<dbReference type="EMBL" id="LM993667">
    <property type="protein sequence ID" value="VTZ80504.1"/>
    <property type="molecule type" value="Genomic_DNA"/>
</dbReference>
<reference evidence="3 4" key="1">
    <citation type="journal article" date="2014" name="BMC Biol.">
        <title>A comprehensive evaluation of rodent malaria parasite genomes and gene expression.</title>
        <authorList>
            <person name="Otto T.D."/>
            <person name="Bohme U."/>
            <person name="Jackson A.P."/>
            <person name="Hunt M."/>
            <person name="Franke-Fayard B."/>
            <person name="Hoeijmakers W.A."/>
            <person name="Religa A.A."/>
            <person name="Robertson L."/>
            <person name="Sanders M."/>
            <person name="Ogun S.A."/>
            <person name="Cunningham D."/>
            <person name="Erhart A."/>
            <person name="Billker O."/>
            <person name="Khan S.M."/>
            <person name="Stunnenberg H.G."/>
            <person name="Langhorne J."/>
            <person name="Holder A.A."/>
            <person name="Waters A.P."/>
            <person name="Newbold C.I."/>
            <person name="Pain A."/>
            <person name="Berriman M."/>
            <person name="Janse C.J."/>
        </authorList>
    </citation>
    <scope>NUCLEOTIDE SEQUENCE [LARGE SCALE GENOMIC DNA]</scope>
    <source>
        <strain evidence="2 3">17X</strain>
        <strain evidence="1 4">YM</strain>
    </source>
</reference>
<dbReference type="OrthoDB" id="76265at2759"/>
<proteinExistence type="predicted"/>
<dbReference type="RefSeq" id="XP_723900.1">
    <property type="nucleotide sequence ID" value="XM_718807.1"/>
</dbReference>
<dbReference type="GeneID" id="3789225"/>
<dbReference type="VEuPathDB" id="PlasmoDB:Py17XNL_001302992"/>
<reference evidence="2" key="4">
    <citation type="submission" date="2019-05" db="EMBL/GenBank/DDBJ databases">
        <authorList>
            <consortium name="Pathogen Informatics"/>
        </authorList>
    </citation>
    <scope>NUCLEOTIDE SEQUENCE</scope>
    <source>
        <strain evidence="2">17X</strain>
    </source>
</reference>
<accession>A0A077YAG3</accession>
<gene>
    <name evidence="2" type="ORF">PY17X_1312600</name>
    <name evidence="1" type="ORF">PYYM_1309600</name>
</gene>
<reference evidence="1" key="3">
    <citation type="submission" date="2014-05" db="EMBL/GenBank/DDBJ databases">
        <authorList>
            <person name="Aslett A.Martin."/>
            <person name="De Silva Nishadi"/>
        </authorList>
    </citation>
    <scope>NUCLEOTIDE SEQUENCE</scope>
    <source>
        <strain evidence="1">YM</strain>
    </source>
</reference>
<organism evidence="1 4">
    <name type="scientific">Plasmodium yoelii</name>
    <dbReference type="NCBI Taxonomy" id="5861"/>
    <lineage>
        <taxon>Eukaryota</taxon>
        <taxon>Sar</taxon>
        <taxon>Alveolata</taxon>
        <taxon>Apicomplexa</taxon>
        <taxon>Aconoidasida</taxon>
        <taxon>Haemosporida</taxon>
        <taxon>Plasmodiidae</taxon>
        <taxon>Plasmodium</taxon>
        <taxon>Plasmodium (Vinckeia)</taxon>
    </lineage>
</organism>
<evidence type="ECO:0000313" key="3">
    <source>
        <dbReference type="Proteomes" id="UP000072874"/>
    </source>
</evidence>
<protein>
    <submittedName>
        <fullName evidence="2">Prolyl hydroxylase-like protein, putative</fullName>
    </submittedName>
</protein>
<dbReference type="AlphaFoldDB" id="A0A077YAG3"/>
<evidence type="ECO:0000313" key="4">
    <source>
        <dbReference type="Proteomes" id="UP000072904"/>
    </source>
</evidence>
<reference evidence="2" key="2">
    <citation type="submission" date="2014-05" db="EMBL/GenBank/DDBJ databases">
        <authorList>
            <person name="Aslett M.A."/>
            <person name="De Silva N."/>
        </authorList>
    </citation>
    <scope>NUCLEOTIDE SEQUENCE</scope>
    <source>
        <strain evidence="2">17X</strain>
    </source>
</reference>
<dbReference type="EMBL" id="LK934641">
    <property type="protein sequence ID" value="CDU19747.1"/>
    <property type="molecule type" value="Genomic_DNA"/>
</dbReference>
<dbReference type="KEGG" id="pyo:PY17X_1312600"/>